<dbReference type="PROSITE" id="PS50887">
    <property type="entry name" value="GGDEF"/>
    <property type="match status" value="1"/>
</dbReference>
<organism evidence="2 3">
    <name type="scientific">Actinoplanes auranticolor</name>
    <dbReference type="NCBI Taxonomy" id="47988"/>
    <lineage>
        <taxon>Bacteria</taxon>
        <taxon>Bacillati</taxon>
        <taxon>Actinomycetota</taxon>
        <taxon>Actinomycetes</taxon>
        <taxon>Micromonosporales</taxon>
        <taxon>Micromonosporaceae</taxon>
        <taxon>Actinoplanes</taxon>
    </lineage>
</organism>
<evidence type="ECO:0000259" key="1">
    <source>
        <dbReference type="PROSITE" id="PS50887"/>
    </source>
</evidence>
<dbReference type="Pfam" id="PF00990">
    <property type="entry name" value="GGDEF"/>
    <property type="match status" value="1"/>
</dbReference>
<evidence type="ECO:0000313" key="2">
    <source>
        <dbReference type="EMBL" id="GIM65769.1"/>
    </source>
</evidence>
<dbReference type="InterPro" id="IPR029787">
    <property type="entry name" value="Nucleotide_cyclase"/>
</dbReference>
<dbReference type="SUPFAM" id="SSF55073">
    <property type="entry name" value="Nucleotide cyclase"/>
    <property type="match status" value="1"/>
</dbReference>
<dbReference type="NCBIfam" id="TIGR00254">
    <property type="entry name" value="GGDEF"/>
    <property type="match status" value="1"/>
</dbReference>
<name>A0A919S6S0_9ACTN</name>
<dbReference type="GO" id="GO:0052621">
    <property type="term" value="F:diguanylate cyclase activity"/>
    <property type="evidence" value="ECO:0007669"/>
    <property type="project" value="TreeGrafter"/>
</dbReference>
<dbReference type="Gene3D" id="1.25.40.10">
    <property type="entry name" value="Tetratricopeptide repeat domain"/>
    <property type="match status" value="1"/>
</dbReference>
<dbReference type="GO" id="GO:1902201">
    <property type="term" value="P:negative regulation of bacterial-type flagellum-dependent cell motility"/>
    <property type="evidence" value="ECO:0007669"/>
    <property type="project" value="TreeGrafter"/>
</dbReference>
<dbReference type="SUPFAM" id="SSF48452">
    <property type="entry name" value="TPR-like"/>
    <property type="match status" value="1"/>
</dbReference>
<proteinExistence type="predicted"/>
<gene>
    <name evidence="2" type="ORF">Aau02nite_19620</name>
</gene>
<dbReference type="GO" id="GO:0043709">
    <property type="term" value="P:cell adhesion involved in single-species biofilm formation"/>
    <property type="evidence" value="ECO:0007669"/>
    <property type="project" value="TreeGrafter"/>
</dbReference>
<keyword evidence="3" id="KW-1185">Reference proteome</keyword>
<comment type="caution">
    <text evidence="2">The sequence shown here is derived from an EMBL/GenBank/DDBJ whole genome shotgun (WGS) entry which is preliminary data.</text>
</comment>
<dbReference type="InterPro" id="IPR000160">
    <property type="entry name" value="GGDEF_dom"/>
</dbReference>
<dbReference type="CDD" id="cd01949">
    <property type="entry name" value="GGDEF"/>
    <property type="match status" value="1"/>
</dbReference>
<accession>A0A919S6S0</accession>
<dbReference type="SMART" id="SM00267">
    <property type="entry name" value="GGDEF"/>
    <property type="match status" value="1"/>
</dbReference>
<dbReference type="EMBL" id="BOQL01000018">
    <property type="protein sequence ID" value="GIM65769.1"/>
    <property type="molecule type" value="Genomic_DNA"/>
</dbReference>
<dbReference type="GO" id="GO:0005886">
    <property type="term" value="C:plasma membrane"/>
    <property type="evidence" value="ECO:0007669"/>
    <property type="project" value="TreeGrafter"/>
</dbReference>
<dbReference type="Proteomes" id="UP000681340">
    <property type="component" value="Unassembled WGS sequence"/>
</dbReference>
<dbReference type="PANTHER" id="PTHR45138:SF9">
    <property type="entry name" value="DIGUANYLATE CYCLASE DGCM-RELATED"/>
    <property type="match status" value="1"/>
</dbReference>
<protein>
    <recommendedName>
        <fullName evidence="1">GGDEF domain-containing protein</fullName>
    </recommendedName>
</protein>
<dbReference type="PANTHER" id="PTHR45138">
    <property type="entry name" value="REGULATORY COMPONENTS OF SENSORY TRANSDUCTION SYSTEM"/>
    <property type="match status" value="1"/>
</dbReference>
<evidence type="ECO:0000313" key="3">
    <source>
        <dbReference type="Proteomes" id="UP000681340"/>
    </source>
</evidence>
<dbReference type="InterPro" id="IPR050469">
    <property type="entry name" value="Diguanylate_Cyclase"/>
</dbReference>
<reference evidence="2" key="1">
    <citation type="submission" date="2021-03" db="EMBL/GenBank/DDBJ databases">
        <title>Whole genome shotgun sequence of Actinoplanes auranticolor NBRC 12245.</title>
        <authorList>
            <person name="Komaki H."/>
            <person name="Tamura T."/>
        </authorList>
    </citation>
    <scope>NUCLEOTIDE SEQUENCE</scope>
    <source>
        <strain evidence="2">NBRC 12245</strain>
    </source>
</reference>
<sequence>MSPAPELARLLDDLETYQGRDIAANLASAAAIERAARECGETVLQLRARLVQADMAQRNGDRSGAAQVFLQIHRQAQELGSPELVARSHFHLALIYNYLGDHAASLENAISAVEVLEEHASPGLRLMYLNRLANSLGDVGSIGAARERYLQAEQLAIAINDLTRRLMVLNNRAYTEFQAGELAAAATVVERMRVVAAALGREFLIIERDTVASIQIGLGEYADAEQTLLSVLDSPLWYEVHDLAEATLTLARAQRCLGALDRAQQSLDRSRTLGEERELTGIRVAVMAEQAELYAATGAYEQAFFEYKRYDAAREQLRSAQQEARAHTRQAMFETAQARNDAARYREQALRDPLTGLRNRRYVDDHLPAAVALAAETRSPLTIAVVDIDHFKRINDTLSHEAGDEVLVAVAQLLRSVQQTVADTGFVARMGGEEFLVVLPGLGAGQAAGRLETLREAVDRHPWQPVTGDLPVTVSIGATTTQGHDAPSTLLADADRMLYSAKDAGRNRVVVLPPAA</sequence>
<dbReference type="RefSeq" id="WP_212988023.1">
    <property type="nucleotide sequence ID" value="NZ_BAABEA010000009.1"/>
</dbReference>
<dbReference type="InterPro" id="IPR043128">
    <property type="entry name" value="Rev_trsase/Diguanyl_cyclase"/>
</dbReference>
<dbReference type="FunFam" id="3.30.70.270:FF:000001">
    <property type="entry name" value="Diguanylate cyclase domain protein"/>
    <property type="match status" value="1"/>
</dbReference>
<dbReference type="InterPro" id="IPR011990">
    <property type="entry name" value="TPR-like_helical_dom_sf"/>
</dbReference>
<dbReference type="AlphaFoldDB" id="A0A919S6S0"/>
<dbReference type="Gene3D" id="3.30.70.270">
    <property type="match status" value="1"/>
</dbReference>
<feature type="domain" description="GGDEF" evidence="1">
    <location>
        <begin position="379"/>
        <end position="514"/>
    </location>
</feature>